<reference evidence="1 2" key="1">
    <citation type="journal article" date="2018" name="Front. Plant Sci.">
        <title>Red Clover (Trifolium pratense) and Zigzag Clover (T. medium) - A Picture of Genomic Similarities and Differences.</title>
        <authorList>
            <person name="Dluhosova J."/>
            <person name="Istvanek J."/>
            <person name="Nedelnik J."/>
            <person name="Repkova J."/>
        </authorList>
    </citation>
    <scope>NUCLEOTIDE SEQUENCE [LARGE SCALE GENOMIC DNA]</scope>
    <source>
        <strain evidence="2">cv. 10/8</strain>
        <tissue evidence="1">Leaf</tissue>
    </source>
</reference>
<keyword evidence="2" id="KW-1185">Reference proteome</keyword>
<protein>
    <submittedName>
        <fullName evidence="1">F-box/LRR-repeat protein</fullName>
    </submittedName>
</protein>
<evidence type="ECO:0000313" key="1">
    <source>
        <dbReference type="EMBL" id="MCI04187.1"/>
    </source>
</evidence>
<accession>A0A392NWI7</accession>
<dbReference type="EMBL" id="LXQA010054575">
    <property type="protein sequence ID" value="MCI04187.1"/>
    <property type="molecule type" value="Genomic_DNA"/>
</dbReference>
<comment type="caution">
    <text evidence="1">The sequence shown here is derived from an EMBL/GenBank/DDBJ whole genome shotgun (WGS) entry which is preliminary data.</text>
</comment>
<name>A0A392NWI7_9FABA</name>
<proteinExistence type="predicted"/>
<evidence type="ECO:0000313" key="2">
    <source>
        <dbReference type="Proteomes" id="UP000265520"/>
    </source>
</evidence>
<dbReference type="AlphaFoldDB" id="A0A392NWI7"/>
<feature type="non-terminal residue" evidence="1">
    <location>
        <position position="136"/>
    </location>
</feature>
<dbReference type="Proteomes" id="UP000265520">
    <property type="component" value="Unassembled WGS sequence"/>
</dbReference>
<sequence>MPNPMYFMPEVGTIKINLLSPLDILQIVDTSARKYEFVNFPNVDRVSLFIIRHPDSHSNLYTLLKGLCNVKSLTLSPNTVEYLIHSMEDNLDNLSLLTFHNLSSLSLSVKMSENYRWNMLVNFLQSAPNLKDLAIK</sequence>
<organism evidence="1 2">
    <name type="scientific">Trifolium medium</name>
    <dbReference type="NCBI Taxonomy" id="97028"/>
    <lineage>
        <taxon>Eukaryota</taxon>
        <taxon>Viridiplantae</taxon>
        <taxon>Streptophyta</taxon>
        <taxon>Embryophyta</taxon>
        <taxon>Tracheophyta</taxon>
        <taxon>Spermatophyta</taxon>
        <taxon>Magnoliopsida</taxon>
        <taxon>eudicotyledons</taxon>
        <taxon>Gunneridae</taxon>
        <taxon>Pentapetalae</taxon>
        <taxon>rosids</taxon>
        <taxon>fabids</taxon>
        <taxon>Fabales</taxon>
        <taxon>Fabaceae</taxon>
        <taxon>Papilionoideae</taxon>
        <taxon>50 kb inversion clade</taxon>
        <taxon>NPAAA clade</taxon>
        <taxon>Hologalegina</taxon>
        <taxon>IRL clade</taxon>
        <taxon>Trifolieae</taxon>
        <taxon>Trifolium</taxon>
    </lineage>
</organism>